<evidence type="ECO:0000313" key="1">
    <source>
        <dbReference type="EMBL" id="GIF25619.1"/>
    </source>
</evidence>
<evidence type="ECO:0000313" key="2">
    <source>
        <dbReference type="Proteomes" id="UP000623608"/>
    </source>
</evidence>
<evidence type="ECO:0008006" key="3">
    <source>
        <dbReference type="Google" id="ProtNLM"/>
    </source>
</evidence>
<dbReference type="RefSeq" id="WP_203813437.1">
    <property type="nucleotide sequence ID" value="NZ_BOMY01000053.1"/>
</dbReference>
<dbReference type="SUPFAM" id="SSF140453">
    <property type="entry name" value="EsxAB dimer-like"/>
    <property type="match status" value="1"/>
</dbReference>
<sequence>MSFELSGFSVHHNSMLESGDELDAATKKIRATLDNLEAEVARFSNTNSGMSVAAFGEAKLKWDEAATNMNNALALGRQKLEQIHNDYVQADQASAQNFYG</sequence>
<organism evidence="1 2">
    <name type="scientific">Paractinoplanes tereljensis</name>
    <dbReference type="NCBI Taxonomy" id="571912"/>
    <lineage>
        <taxon>Bacteria</taxon>
        <taxon>Bacillati</taxon>
        <taxon>Actinomycetota</taxon>
        <taxon>Actinomycetes</taxon>
        <taxon>Micromonosporales</taxon>
        <taxon>Micromonosporaceae</taxon>
        <taxon>Paractinoplanes</taxon>
    </lineage>
</organism>
<proteinExistence type="predicted"/>
<dbReference type="Pfam" id="PF06013">
    <property type="entry name" value="WXG100"/>
    <property type="match status" value="1"/>
</dbReference>
<gene>
    <name evidence="1" type="ORF">Ate02nite_83490</name>
</gene>
<dbReference type="Proteomes" id="UP000623608">
    <property type="component" value="Unassembled WGS sequence"/>
</dbReference>
<keyword evidence="2" id="KW-1185">Reference proteome</keyword>
<dbReference type="Gene3D" id="1.10.287.1060">
    <property type="entry name" value="ESAT-6-like"/>
    <property type="match status" value="1"/>
</dbReference>
<reference evidence="1" key="1">
    <citation type="submission" date="2021-01" db="EMBL/GenBank/DDBJ databases">
        <title>Whole genome shotgun sequence of Actinoplanes tereljensis NBRC 105297.</title>
        <authorList>
            <person name="Komaki H."/>
            <person name="Tamura T."/>
        </authorList>
    </citation>
    <scope>NUCLEOTIDE SEQUENCE</scope>
    <source>
        <strain evidence="1">NBRC 105297</strain>
    </source>
</reference>
<protein>
    <recommendedName>
        <fullName evidence="3">ESAT-6-like protein</fullName>
    </recommendedName>
</protein>
<dbReference type="InterPro" id="IPR036689">
    <property type="entry name" value="ESAT-6-like_sf"/>
</dbReference>
<comment type="caution">
    <text evidence="1">The sequence shown here is derived from an EMBL/GenBank/DDBJ whole genome shotgun (WGS) entry which is preliminary data.</text>
</comment>
<dbReference type="EMBL" id="BOMY01000053">
    <property type="protein sequence ID" value="GIF25619.1"/>
    <property type="molecule type" value="Genomic_DNA"/>
</dbReference>
<dbReference type="InterPro" id="IPR010310">
    <property type="entry name" value="T7SS_ESAT-6-like"/>
</dbReference>
<accession>A0A919NXC9</accession>
<name>A0A919NXC9_9ACTN</name>
<dbReference type="AlphaFoldDB" id="A0A919NXC9"/>